<dbReference type="Ensembl" id="ENSECAT00000079939.1">
    <property type="protein sequence ID" value="ENSECAP00000081031.1"/>
    <property type="gene ID" value="ENSECAG00000046391.1"/>
</dbReference>
<comment type="subcellular location">
    <subcellularLocation>
        <location evidence="1">Cell membrane</location>
        <topology evidence="1">Single-pass membrane protein</topology>
    </subcellularLocation>
</comment>
<dbReference type="AlphaFoldDB" id="A0A9L0T424"/>
<dbReference type="PROSITE" id="PS50835">
    <property type="entry name" value="IG_LIKE"/>
    <property type="match status" value="1"/>
</dbReference>
<feature type="domain" description="Ig-like" evidence="13">
    <location>
        <begin position="205"/>
        <end position="288"/>
    </location>
</feature>
<reference evidence="14" key="3">
    <citation type="submission" date="2025-09" db="UniProtKB">
        <authorList>
            <consortium name="Ensembl"/>
        </authorList>
    </citation>
    <scope>IDENTIFICATION</scope>
    <source>
        <strain evidence="14">Thoroughbred</strain>
    </source>
</reference>
<dbReference type="GeneTree" id="ENSGT01100000263478"/>
<feature type="region of interest" description="Disordered" evidence="11">
    <location>
        <begin position="1"/>
        <end position="27"/>
    </location>
</feature>
<dbReference type="GO" id="GO:0005886">
    <property type="term" value="C:plasma membrane"/>
    <property type="evidence" value="ECO:0000318"/>
    <property type="project" value="GO_Central"/>
</dbReference>
<dbReference type="FunFam" id="2.60.40.10:FF:000049">
    <property type="entry name" value="Leukocyte immunoglobulin-like receptor subfamily B member 1"/>
    <property type="match status" value="2"/>
</dbReference>
<evidence type="ECO:0000256" key="3">
    <source>
        <dbReference type="ARBA" id="ARBA00022692"/>
    </source>
</evidence>
<evidence type="ECO:0000256" key="11">
    <source>
        <dbReference type="SAM" id="MobiDB-lite"/>
    </source>
</evidence>
<keyword evidence="5" id="KW-0677">Repeat</keyword>
<dbReference type="GO" id="GO:0002764">
    <property type="term" value="P:immune response-regulating signaling pathway"/>
    <property type="evidence" value="ECO:0000318"/>
    <property type="project" value="GO_Central"/>
</dbReference>
<feature type="compositionally biased region" description="Polar residues" evidence="11">
    <location>
        <begin position="422"/>
        <end position="432"/>
    </location>
</feature>
<feature type="region of interest" description="Disordered" evidence="11">
    <location>
        <begin position="422"/>
        <end position="447"/>
    </location>
</feature>
<keyword evidence="6 12" id="KW-1133">Transmembrane helix</keyword>
<dbReference type="GO" id="GO:0019221">
    <property type="term" value="P:cytokine-mediated signaling pathway"/>
    <property type="evidence" value="ECO:0000318"/>
    <property type="project" value="GO_Central"/>
</dbReference>
<dbReference type="Pfam" id="PF00047">
    <property type="entry name" value="ig"/>
    <property type="match status" value="2"/>
</dbReference>
<keyword evidence="7 12" id="KW-0472">Membrane</keyword>
<keyword evidence="3 12" id="KW-0812">Transmembrane</keyword>
<keyword evidence="2" id="KW-1003">Cell membrane</keyword>
<evidence type="ECO:0000256" key="6">
    <source>
        <dbReference type="ARBA" id="ARBA00022989"/>
    </source>
</evidence>
<dbReference type="InterPro" id="IPR036179">
    <property type="entry name" value="Ig-like_dom_sf"/>
</dbReference>
<evidence type="ECO:0000256" key="4">
    <source>
        <dbReference type="ARBA" id="ARBA00022729"/>
    </source>
</evidence>
<dbReference type="Gene3D" id="2.60.40.10">
    <property type="entry name" value="Immunoglobulins"/>
    <property type="match status" value="3"/>
</dbReference>
<keyword evidence="10" id="KW-0393">Immunoglobulin domain</keyword>
<evidence type="ECO:0000256" key="1">
    <source>
        <dbReference type="ARBA" id="ARBA00004162"/>
    </source>
</evidence>
<proteinExistence type="predicted"/>
<dbReference type="PANTHER" id="PTHR11738">
    <property type="entry name" value="MHC CLASS I NK CELL RECEPTOR"/>
    <property type="match status" value="1"/>
</dbReference>
<evidence type="ECO:0000256" key="7">
    <source>
        <dbReference type="ARBA" id="ARBA00023136"/>
    </source>
</evidence>
<reference evidence="14" key="2">
    <citation type="submission" date="2025-08" db="UniProtKB">
        <authorList>
            <consortium name="Ensembl"/>
        </authorList>
    </citation>
    <scope>IDENTIFICATION</scope>
    <source>
        <strain evidence="14">Thoroughbred</strain>
    </source>
</reference>
<feature type="transmembrane region" description="Helical" evidence="12">
    <location>
        <begin position="337"/>
        <end position="358"/>
    </location>
</feature>
<dbReference type="SMART" id="SM00409">
    <property type="entry name" value="IG"/>
    <property type="match status" value="2"/>
</dbReference>
<keyword evidence="8" id="KW-1015">Disulfide bond</keyword>
<evidence type="ECO:0000256" key="12">
    <source>
        <dbReference type="SAM" id="Phobius"/>
    </source>
</evidence>
<evidence type="ECO:0000313" key="15">
    <source>
        <dbReference type="Proteomes" id="UP000002281"/>
    </source>
</evidence>
<dbReference type="InterPro" id="IPR003599">
    <property type="entry name" value="Ig_sub"/>
</dbReference>
<dbReference type="PANTHER" id="PTHR11738:SF179">
    <property type="entry name" value="LEUKOCYTE IMMUNOGLOBULIN-LIKE RECEPTOR SUBFAMILY A MEMBER 5"/>
    <property type="match status" value="1"/>
</dbReference>
<dbReference type="InterPro" id="IPR007110">
    <property type="entry name" value="Ig-like_dom"/>
</dbReference>
<name>A0A9L0T424_HORSE</name>
<sequence length="447" mass="48596">RGKSLTGISLPGLSVGPRTSEQAGGSVPRCSLISRGKPVAICCQGTLEAKEYLVYGEGSSAPWDRQQPLKPKAKVRFSIPHMGFVGGISPYNLHEVFLSGVSGKPSLLSQQGPVMKFGGNLNLQCLSDVSYDRFTLSKEGEHDLLQHLSQQLQTGRSQADFPLGPVSWSHGGRYRCYGGHKLSSNWSAASDPLDILVAGVLPDTPSLLMQPGPTVAAGENMTLLCQTRSPRDILFLSKEGTMVPPLRLKSKYQAQQYQAQFSMSPVTPAHGGTYRCYSSYSTSPYELSHPSHPLELVVSGERDHSTCLVCSMCSCKWHQWLNHDITCAQGLKPYQNILIRVSVAIILLLSLLLLLLIAQWHQGECRTSGGKINRWVPSSPGPQATLTPTTYLSPYSPLLQADASEAPQDMTYAQLNHFTLGQEMTSPSSQSDEPPAEPSMYADLAIP</sequence>
<dbReference type="InterPro" id="IPR013151">
    <property type="entry name" value="Immunoglobulin_dom"/>
</dbReference>
<evidence type="ECO:0000256" key="5">
    <source>
        <dbReference type="ARBA" id="ARBA00022737"/>
    </source>
</evidence>
<evidence type="ECO:0000256" key="9">
    <source>
        <dbReference type="ARBA" id="ARBA00023180"/>
    </source>
</evidence>
<dbReference type="SUPFAM" id="SSF48726">
    <property type="entry name" value="Immunoglobulin"/>
    <property type="match status" value="2"/>
</dbReference>
<dbReference type="Proteomes" id="UP000002281">
    <property type="component" value="Chromosome 10"/>
</dbReference>
<evidence type="ECO:0000256" key="8">
    <source>
        <dbReference type="ARBA" id="ARBA00023157"/>
    </source>
</evidence>
<organism evidence="14 15">
    <name type="scientific">Equus caballus</name>
    <name type="common">Horse</name>
    <dbReference type="NCBI Taxonomy" id="9796"/>
    <lineage>
        <taxon>Eukaryota</taxon>
        <taxon>Metazoa</taxon>
        <taxon>Chordata</taxon>
        <taxon>Craniata</taxon>
        <taxon>Vertebrata</taxon>
        <taxon>Euteleostomi</taxon>
        <taxon>Mammalia</taxon>
        <taxon>Eutheria</taxon>
        <taxon>Laurasiatheria</taxon>
        <taxon>Perissodactyla</taxon>
        <taxon>Equidae</taxon>
        <taxon>Equus</taxon>
    </lineage>
</organism>
<evidence type="ECO:0000313" key="14">
    <source>
        <dbReference type="Ensembl" id="ENSECAP00000081031.1"/>
    </source>
</evidence>
<keyword evidence="15" id="KW-1185">Reference proteome</keyword>
<reference evidence="14 15" key="1">
    <citation type="journal article" date="2009" name="Science">
        <title>Genome sequence, comparative analysis, and population genetics of the domestic horse.</title>
        <authorList>
            <consortium name="Broad Institute Genome Sequencing Platform"/>
            <consortium name="Broad Institute Whole Genome Assembly Team"/>
            <person name="Wade C.M."/>
            <person name="Giulotto E."/>
            <person name="Sigurdsson S."/>
            <person name="Zoli M."/>
            <person name="Gnerre S."/>
            <person name="Imsland F."/>
            <person name="Lear T.L."/>
            <person name="Adelson D.L."/>
            <person name="Bailey E."/>
            <person name="Bellone R.R."/>
            <person name="Bloecker H."/>
            <person name="Distl O."/>
            <person name="Edgar R.C."/>
            <person name="Garber M."/>
            <person name="Leeb T."/>
            <person name="Mauceli E."/>
            <person name="MacLeod J.N."/>
            <person name="Penedo M.C.T."/>
            <person name="Raison J.M."/>
            <person name="Sharpe T."/>
            <person name="Vogel J."/>
            <person name="Andersson L."/>
            <person name="Antczak D.F."/>
            <person name="Biagi T."/>
            <person name="Binns M.M."/>
            <person name="Chowdhary B.P."/>
            <person name="Coleman S.J."/>
            <person name="Della Valle G."/>
            <person name="Fryc S."/>
            <person name="Guerin G."/>
            <person name="Hasegawa T."/>
            <person name="Hill E.W."/>
            <person name="Jurka J."/>
            <person name="Kiialainen A."/>
            <person name="Lindgren G."/>
            <person name="Liu J."/>
            <person name="Magnani E."/>
            <person name="Mickelson J.R."/>
            <person name="Murray J."/>
            <person name="Nergadze S.G."/>
            <person name="Onofrio R."/>
            <person name="Pedroni S."/>
            <person name="Piras M.F."/>
            <person name="Raudsepp T."/>
            <person name="Rocchi M."/>
            <person name="Roeed K.H."/>
            <person name="Ryder O.A."/>
            <person name="Searle S."/>
            <person name="Skow L."/>
            <person name="Swinburne J.E."/>
            <person name="Syvaenen A.C."/>
            <person name="Tozaki T."/>
            <person name="Valberg S.J."/>
            <person name="Vaudin M."/>
            <person name="White J.R."/>
            <person name="Zody M.C."/>
            <person name="Lander E.S."/>
            <person name="Lindblad-Toh K."/>
        </authorList>
    </citation>
    <scope>NUCLEOTIDE SEQUENCE [LARGE SCALE GENOMIC DNA]</scope>
    <source>
        <strain evidence="14 15">Thoroughbred</strain>
    </source>
</reference>
<keyword evidence="4" id="KW-0732">Signal</keyword>
<keyword evidence="9" id="KW-0325">Glycoprotein</keyword>
<dbReference type="GO" id="GO:0032396">
    <property type="term" value="F:inhibitory MHC class I receptor activity"/>
    <property type="evidence" value="ECO:0000318"/>
    <property type="project" value="GO_Central"/>
</dbReference>
<accession>A0A9L0T424</accession>
<evidence type="ECO:0000256" key="10">
    <source>
        <dbReference type="ARBA" id="ARBA00023319"/>
    </source>
</evidence>
<dbReference type="InterPro" id="IPR013783">
    <property type="entry name" value="Ig-like_fold"/>
</dbReference>
<evidence type="ECO:0000259" key="13">
    <source>
        <dbReference type="PROSITE" id="PS50835"/>
    </source>
</evidence>
<dbReference type="InterPro" id="IPR050412">
    <property type="entry name" value="Ig-like_Receptors_ImmuneReg"/>
</dbReference>
<protein>
    <recommendedName>
        <fullName evidence="13">Ig-like domain-containing protein</fullName>
    </recommendedName>
</protein>
<evidence type="ECO:0000256" key="2">
    <source>
        <dbReference type="ARBA" id="ARBA00022475"/>
    </source>
</evidence>